<accession>A0A699GPP8</accession>
<dbReference type="Gene3D" id="3.30.70.270">
    <property type="match status" value="2"/>
</dbReference>
<dbReference type="InterPro" id="IPR053134">
    <property type="entry name" value="RNA-dir_DNA_polymerase"/>
</dbReference>
<proteinExistence type="predicted"/>
<evidence type="ECO:0000313" key="4">
    <source>
        <dbReference type="EMBL" id="GEV71262.1"/>
    </source>
</evidence>
<gene>
    <name evidence="4" type="ORF">Tci_143239</name>
</gene>
<dbReference type="GO" id="GO:0008270">
    <property type="term" value="F:zinc ion binding"/>
    <property type="evidence" value="ECO:0007669"/>
    <property type="project" value="UniProtKB-KW"/>
</dbReference>
<evidence type="ECO:0000256" key="1">
    <source>
        <dbReference type="PROSITE-ProRule" id="PRU00047"/>
    </source>
</evidence>
<feature type="region of interest" description="Disordered" evidence="2">
    <location>
        <begin position="79"/>
        <end position="170"/>
    </location>
</feature>
<dbReference type="InterPro" id="IPR043502">
    <property type="entry name" value="DNA/RNA_pol_sf"/>
</dbReference>
<dbReference type="Pfam" id="PF00098">
    <property type="entry name" value="zf-CCHC"/>
    <property type="match status" value="1"/>
</dbReference>
<dbReference type="PROSITE" id="PS50158">
    <property type="entry name" value="ZF_CCHC"/>
    <property type="match status" value="1"/>
</dbReference>
<keyword evidence="4" id="KW-0548">Nucleotidyltransferase</keyword>
<comment type="caution">
    <text evidence="4">The sequence shown here is derived from an EMBL/GenBank/DDBJ whole genome shotgun (WGS) entry which is preliminary data.</text>
</comment>
<dbReference type="PANTHER" id="PTHR24559">
    <property type="entry name" value="TRANSPOSON TY3-I GAG-POL POLYPROTEIN"/>
    <property type="match status" value="1"/>
</dbReference>
<dbReference type="AlphaFoldDB" id="A0A699GPP8"/>
<evidence type="ECO:0000256" key="2">
    <source>
        <dbReference type="SAM" id="MobiDB-lite"/>
    </source>
</evidence>
<organism evidence="4">
    <name type="scientific">Tanacetum cinerariifolium</name>
    <name type="common">Dalmatian daisy</name>
    <name type="synonym">Chrysanthemum cinerariifolium</name>
    <dbReference type="NCBI Taxonomy" id="118510"/>
    <lineage>
        <taxon>Eukaryota</taxon>
        <taxon>Viridiplantae</taxon>
        <taxon>Streptophyta</taxon>
        <taxon>Embryophyta</taxon>
        <taxon>Tracheophyta</taxon>
        <taxon>Spermatophyta</taxon>
        <taxon>Magnoliopsida</taxon>
        <taxon>eudicotyledons</taxon>
        <taxon>Gunneridae</taxon>
        <taxon>Pentapetalae</taxon>
        <taxon>asterids</taxon>
        <taxon>campanulids</taxon>
        <taxon>Asterales</taxon>
        <taxon>Asteraceae</taxon>
        <taxon>Asteroideae</taxon>
        <taxon>Anthemideae</taxon>
        <taxon>Anthemidinae</taxon>
        <taxon>Tanacetum</taxon>
    </lineage>
</organism>
<dbReference type="SMART" id="SM00343">
    <property type="entry name" value="ZnF_C2HC"/>
    <property type="match status" value="2"/>
</dbReference>
<feature type="domain" description="CCHC-type" evidence="3">
    <location>
        <begin position="578"/>
        <end position="594"/>
    </location>
</feature>
<name>A0A699GPP8_TANCI</name>
<dbReference type="Pfam" id="PF00078">
    <property type="entry name" value="RVT_1"/>
    <property type="match status" value="1"/>
</dbReference>
<keyword evidence="4" id="KW-0695">RNA-directed DNA polymerase</keyword>
<dbReference type="InterPro" id="IPR043128">
    <property type="entry name" value="Rev_trsase/Diguanyl_cyclase"/>
</dbReference>
<keyword evidence="1" id="KW-0863">Zinc-finger</keyword>
<dbReference type="Gene3D" id="3.10.10.10">
    <property type="entry name" value="HIV Type 1 Reverse Transcriptase, subunit A, domain 1"/>
    <property type="match status" value="1"/>
</dbReference>
<dbReference type="PANTHER" id="PTHR24559:SF427">
    <property type="entry name" value="RNA-DIRECTED DNA POLYMERASE"/>
    <property type="match status" value="1"/>
</dbReference>
<protein>
    <submittedName>
        <fullName evidence="4">Putative reverse transcriptase domain-containing protein</fullName>
    </submittedName>
</protein>
<dbReference type="InterPro" id="IPR000477">
    <property type="entry name" value="RT_dom"/>
</dbReference>
<dbReference type="GO" id="GO:0003676">
    <property type="term" value="F:nucleic acid binding"/>
    <property type="evidence" value="ECO:0007669"/>
    <property type="project" value="InterPro"/>
</dbReference>
<dbReference type="InterPro" id="IPR001878">
    <property type="entry name" value="Znf_CCHC"/>
</dbReference>
<keyword evidence="4" id="KW-0808">Transferase</keyword>
<keyword evidence="1" id="KW-0479">Metal-binding</keyword>
<dbReference type="GO" id="GO:0003964">
    <property type="term" value="F:RNA-directed DNA polymerase activity"/>
    <property type="evidence" value="ECO:0007669"/>
    <property type="project" value="UniProtKB-KW"/>
</dbReference>
<reference evidence="4" key="1">
    <citation type="journal article" date="2019" name="Sci. Rep.">
        <title>Draft genome of Tanacetum cinerariifolium, the natural source of mosquito coil.</title>
        <authorList>
            <person name="Yamashiro T."/>
            <person name="Shiraishi A."/>
            <person name="Satake H."/>
            <person name="Nakayama K."/>
        </authorList>
    </citation>
    <scope>NUCLEOTIDE SEQUENCE</scope>
</reference>
<feature type="region of interest" description="Disordered" evidence="2">
    <location>
        <begin position="520"/>
        <end position="557"/>
    </location>
</feature>
<feature type="compositionally biased region" description="Acidic residues" evidence="2">
    <location>
        <begin position="110"/>
        <end position="152"/>
    </location>
</feature>
<dbReference type="InterPro" id="IPR056924">
    <property type="entry name" value="SH3_Tf2-1"/>
</dbReference>
<dbReference type="Pfam" id="PF24626">
    <property type="entry name" value="SH3_Tf2-1"/>
    <property type="match status" value="1"/>
</dbReference>
<feature type="compositionally biased region" description="Low complexity" evidence="2">
    <location>
        <begin position="529"/>
        <end position="542"/>
    </location>
</feature>
<evidence type="ECO:0000259" key="3">
    <source>
        <dbReference type="PROSITE" id="PS50158"/>
    </source>
</evidence>
<keyword evidence="1" id="KW-0862">Zinc</keyword>
<dbReference type="EMBL" id="BKCJ010031871">
    <property type="protein sequence ID" value="GEV71262.1"/>
    <property type="molecule type" value="Genomic_DNA"/>
</dbReference>
<dbReference type="CDD" id="cd01647">
    <property type="entry name" value="RT_LTR"/>
    <property type="match status" value="1"/>
</dbReference>
<dbReference type="SUPFAM" id="SSF56672">
    <property type="entry name" value="DNA/RNA polymerases"/>
    <property type="match status" value="1"/>
</dbReference>
<sequence>MSDFEDSIVTYTVVSSPFRGLSDIESPRVDGPPVMPEDPYAYVVAAFQASSSPHYVSGPEHPPSPVYVPEFVPEPVYPEFMPAEDDILPTKEEPLPAAASSTTKSQGYIDESDLDEDPEDDPEEDPADYPTDEGDEGDDEDESSDDEEDDDIDIKGMRRRMTATPPPHPAYRVTARMAKRGEIPEADLPLQKRLCTAYTGTYVLGESSVAAAARLGEPVTDDLYRFVDTIERGEGSTPVAMEVGYGITDAWDDLALQRARVNRRYHARTTSLMEGEARASRTAWAQSMDASDAARSGVIALRTQVSAQQTEITNLREVDRKFQTIVGTQQEEIRELRAVDRKLQAQFIQALTALKSCQTQLIVALGRIQILEAARVPAQPEKMVPKRTIKANPATTTTTTNLVTDAQLEALIEQGVAKALAARDADRNTNDDDSHVSGTDLKKKMTDKYCVRGEMKKLESKFWNLRESDKIERYVGGFPDVIYGSVVASRPKTMQDAIEMENKLIDKINNTLAERQAKNKRKFDDTFRNNQSQQQQQNKRQNTSMAYTARSGEKKPYRGSKPLCPKCNYHHDGPCAPKCHKCNKVGHFARDCRSTTNGHFKKDCPKMKNNNCSTQGGNATTSAKVYAVGRARTNPDSNIITEKIVRIPWGNEILIVHAQAPYRLPSFEMKELSDQLKEPSEKGFIRHSSSPWGAPVMPFGLTNAPAVFMDLMNCVCKPYLDKFVIFFIDDILIYSKYKKEHEEHLKAIMELHKKKEFYAKFSKCEFRIPKVQFLGHVIDSQGIHVDPAKIKSIKDWASPKTPMEIRQFLGLAGYYRSDYDCEIRYHPRKANFVADALSQKERIKPIRVRVLVMTVGFELPKQILNAQTEVQKPENIKNEDVRGMLIENSKDPEKLRIEKLEPRMDGTICLNGRSRTIQSALQLKLSFTYNNGDRVMQAAHDRQKSYADLKRKPMEFQIGDRVMLKVLDKVRTVAYKLELLQKLSRVYNTFHVSNLKKCHADEPLAVSLDGLHFDDKLHLWKNP</sequence>